<dbReference type="EMBL" id="VFLP01000012">
    <property type="protein sequence ID" value="TRX96163.1"/>
    <property type="molecule type" value="Genomic_DNA"/>
</dbReference>
<keyword evidence="9" id="KW-1185">Reference proteome</keyword>
<dbReference type="SUPFAM" id="SSF51395">
    <property type="entry name" value="FMN-linked oxidoreductases"/>
    <property type="match status" value="1"/>
</dbReference>
<feature type="compositionally biased region" description="Basic and acidic residues" evidence="5">
    <location>
        <begin position="45"/>
        <end position="54"/>
    </location>
</feature>
<dbReference type="CDD" id="cd04733">
    <property type="entry name" value="OYE_like_2_FMN"/>
    <property type="match status" value="1"/>
</dbReference>
<evidence type="ECO:0000256" key="1">
    <source>
        <dbReference type="ARBA" id="ARBA00005979"/>
    </source>
</evidence>
<feature type="transmembrane region" description="Helical" evidence="6">
    <location>
        <begin position="110"/>
        <end position="135"/>
    </location>
</feature>
<comment type="caution">
    <text evidence="8">The sequence shown here is derived from an EMBL/GenBank/DDBJ whole genome shotgun (WGS) entry which is preliminary data.</text>
</comment>
<dbReference type="InterPro" id="IPR013785">
    <property type="entry name" value="Aldolase_TIM"/>
</dbReference>
<keyword evidence="3" id="KW-0288">FMN</keyword>
<organism evidence="8 9">
    <name type="scientific">Xylaria flabelliformis</name>
    <dbReference type="NCBI Taxonomy" id="2512241"/>
    <lineage>
        <taxon>Eukaryota</taxon>
        <taxon>Fungi</taxon>
        <taxon>Dikarya</taxon>
        <taxon>Ascomycota</taxon>
        <taxon>Pezizomycotina</taxon>
        <taxon>Sordariomycetes</taxon>
        <taxon>Xylariomycetidae</taxon>
        <taxon>Xylariales</taxon>
        <taxon>Xylariaceae</taxon>
        <taxon>Xylaria</taxon>
    </lineage>
</organism>
<dbReference type="GO" id="GO:0016491">
    <property type="term" value="F:oxidoreductase activity"/>
    <property type="evidence" value="ECO:0007669"/>
    <property type="project" value="UniProtKB-KW"/>
</dbReference>
<feature type="region of interest" description="Disordered" evidence="5">
    <location>
        <begin position="26"/>
        <end position="59"/>
    </location>
</feature>
<reference evidence="9" key="1">
    <citation type="submission" date="2019-06" db="EMBL/GenBank/DDBJ databases">
        <title>Draft genome sequence of the griseofulvin-producing fungus Xylaria cubensis strain G536.</title>
        <authorList>
            <person name="Mead M.E."/>
            <person name="Raja H.A."/>
            <person name="Steenwyk J.L."/>
            <person name="Knowles S.L."/>
            <person name="Oberlies N.H."/>
            <person name="Rokas A."/>
        </authorList>
    </citation>
    <scope>NUCLEOTIDE SEQUENCE [LARGE SCALE GENOMIC DNA]</scope>
    <source>
        <strain evidence="9">G536</strain>
    </source>
</reference>
<dbReference type="AlphaFoldDB" id="A0A553I7J1"/>
<dbReference type="STRING" id="2512241.A0A553I7J1"/>
<sequence length="1067" mass="114725">MSAPSDREQYSTLEVAGDVDVLRSGKYPEVVPPSAPEVYGYYDPPKTDRQDHQAPEVAQHQQDIKLLPVTAYSNAAPTEQAYSTYPEVVEGGAGRANGSKGATIFGVRRTYFWIGLGVAILIVIGVVVGAVVGSMSHNTSHSSSPSSSNGSGTNGTSGGNPNNSTGPAKLTLYNNTQLASANFTDSSGNNNYLLAYQLSDGSIGLSAFNSQNNKWVASTVVNGTTQGIKLGTTLALNTFYQYPNSPDVNLYYQNNGSATTIMSLAYASSDSISTTSIVPSNKWSSVAAGGFSSLPGSYLVSYGKQCVYCNQYAYFFWQGPQGLLMAENSGMGVQQASLISAEMTPSTNTSIALTYSGTLNGDSNAILRRSLNVFYRSKTSGLTQLRVGNGMNIPTYVGRDIGPRTNFAAFTTGWNESYSNNPTPLGFQVLSIDPDAGDGVQLTYFLNNTWATGPNTVSDLSDCQGRATMTVHTGRRLYCLVNSGNNGAVEIVEWAWRGDPSDTKTYLNWDKIGTPRELAVVIEPREAMAIASSREQLLDEYADTGLAAQKEAPICLDNNYCDDANKGGHVNVYVLAQRRAGKEPKRHTYLSRAFKSINSGAGIISLRIGTAKIRPTMFVRVFRGPLGGVLAGNISYSIHIATAPITSKMSQRIVPRWPSTSTDVRLLAEPLVFPFSKRTASNRFLKAATSERLASYDEKNLEARGIPSSQMTAFYARYARGGWGQILTGNIQISYTDLEAPGNAIIPPGSEFSGPRFEAFAAVAAAGKSHGSLIVGQVSHPGRQVSEAQQPHPISASAVQLVVEGMGKFGVPRAATRQDLDNIIEGFSHAAEYLERAGFDGIELHGAHGYLIAQFLSPTTNQRTDEYGGSLENRMRFVLEVAAAIKKRVSERFILGIKVNSVEFQDKGFTPEEAIVLCQALEKAGFDYVETSGGTYEDLGLGHKKESTVKRENYFVEFAERIAKAVNKTKVYTTGGLRTVGGMLSTLEGVDGLGLGRVALQEPSFAGDILSGKITGAMKSSIPETNFFGQLLTCSYVLKQIARGEEPADLTDPKVTEEILASMKDYH</sequence>
<dbReference type="OrthoDB" id="4659572at2759"/>
<accession>A0A553I7J1</accession>
<evidence type="ECO:0000256" key="3">
    <source>
        <dbReference type="ARBA" id="ARBA00022643"/>
    </source>
</evidence>
<dbReference type="PANTHER" id="PTHR43656">
    <property type="entry name" value="BINDING OXIDOREDUCTASE, PUTATIVE (AFU_ORTHOLOGUE AFUA_2G08260)-RELATED"/>
    <property type="match status" value="1"/>
</dbReference>
<name>A0A553I7J1_9PEZI</name>
<evidence type="ECO:0000313" key="9">
    <source>
        <dbReference type="Proteomes" id="UP000319160"/>
    </source>
</evidence>
<evidence type="ECO:0000256" key="4">
    <source>
        <dbReference type="ARBA" id="ARBA00023002"/>
    </source>
</evidence>
<feature type="compositionally biased region" description="Low complexity" evidence="5">
    <location>
        <begin position="137"/>
        <end position="151"/>
    </location>
</feature>
<evidence type="ECO:0000313" key="8">
    <source>
        <dbReference type="EMBL" id="TRX96163.1"/>
    </source>
</evidence>
<feature type="domain" description="NADH:flavin oxidoreductase/NADH oxidase N-terminal" evidence="7">
    <location>
        <begin position="678"/>
        <end position="1006"/>
    </location>
</feature>
<protein>
    <recommendedName>
        <fullName evidence="7">NADH:flavin oxidoreductase/NADH oxidase N-terminal domain-containing protein</fullName>
    </recommendedName>
</protein>
<evidence type="ECO:0000256" key="2">
    <source>
        <dbReference type="ARBA" id="ARBA00022630"/>
    </source>
</evidence>
<keyword evidence="4" id="KW-0560">Oxidoreductase</keyword>
<dbReference type="PANTHER" id="PTHR43656:SF5">
    <property type="entry name" value="NADH:FLAVIN OXIDOREDUCTASE_NADH OXIDASE N-TERMINAL DOMAIN-CONTAINING PROTEIN"/>
    <property type="match status" value="1"/>
</dbReference>
<dbReference type="Pfam" id="PF00724">
    <property type="entry name" value="Oxidored_FMN"/>
    <property type="match status" value="1"/>
</dbReference>
<evidence type="ECO:0000256" key="6">
    <source>
        <dbReference type="SAM" id="Phobius"/>
    </source>
</evidence>
<evidence type="ECO:0000256" key="5">
    <source>
        <dbReference type="SAM" id="MobiDB-lite"/>
    </source>
</evidence>
<gene>
    <name evidence="8" type="ORF">FHL15_002887</name>
</gene>
<proteinExistence type="inferred from homology"/>
<comment type="similarity">
    <text evidence="1">Belongs to the NADH:flavin oxidoreductase/NADH oxidase family.</text>
</comment>
<keyword evidence="2" id="KW-0285">Flavoprotein</keyword>
<dbReference type="Gene3D" id="3.20.20.70">
    <property type="entry name" value="Aldolase class I"/>
    <property type="match status" value="1"/>
</dbReference>
<keyword evidence="6" id="KW-0812">Transmembrane</keyword>
<keyword evidence="6" id="KW-0472">Membrane</keyword>
<dbReference type="InterPro" id="IPR001155">
    <property type="entry name" value="OxRdtase_FMN_N"/>
</dbReference>
<keyword evidence="6" id="KW-1133">Transmembrane helix</keyword>
<dbReference type="GO" id="GO:0010181">
    <property type="term" value="F:FMN binding"/>
    <property type="evidence" value="ECO:0007669"/>
    <property type="project" value="InterPro"/>
</dbReference>
<evidence type="ECO:0000259" key="7">
    <source>
        <dbReference type="Pfam" id="PF00724"/>
    </source>
</evidence>
<dbReference type="Proteomes" id="UP000319160">
    <property type="component" value="Unassembled WGS sequence"/>
</dbReference>
<dbReference type="InterPro" id="IPR051799">
    <property type="entry name" value="NADH_flavin_oxidoreductase"/>
</dbReference>
<feature type="region of interest" description="Disordered" evidence="5">
    <location>
        <begin position="137"/>
        <end position="170"/>
    </location>
</feature>